<dbReference type="Proteomes" id="UP001163603">
    <property type="component" value="Chromosome 3"/>
</dbReference>
<dbReference type="EMBL" id="CM047738">
    <property type="protein sequence ID" value="KAJ0046718.1"/>
    <property type="molecule type" value="Genomic_DNA"/>
</dbReference>
<evidence type="ECO:0000313" key="1">
    <source>
        <dbReference type="EMBL" id="KAJ0046718.1"/>
    </source>
</evidence>
<keyword evidence="2" id="KW-1185">Reference proteome</keyword>
<reference evidence="2" key="1">
    <citation type="journal article" date="2023" name="G3 (Bethesda)">
        <title>Genome assembly and association tests identify interacting loci associated with vigor, precocity, and sex in interspecific pistachio rootstocks.</title>
        <authorList>
            <person name="Palmer W."/>
            <person name="Jacygrad E."/>
            <person name="Sagayaradj S."/>
            <person name="Cavanaugh K."/>
            <person name="Han R."/>
            <person name="Bertier L."/>
            <person name="Beede B."/>
            <person name="Kafkas S."/>
            <person name="Golino D."/>
            <person name="Preece J."/>
            <person name="Michelmore R."/>
        </authorList>
    </citation>
    <scope>NUCLEOTIDE SEQUENCE [LARGE SCALE GENOMIC DNA]</scope>
</reference>
<name>A0ACC0Z963_9ROSI</name>
<organism evidence="1 2">
    <name type="scientific">Pistacia integerrima</name>
    <dbReference type="NCBI Taxonomy" id="434235"/>
    <lineage>
        <taxon>Eukaryota</taxon>
        <taxon>Viridiplantae</taxon>
        <taxon>Streptophyta</taxon>
        <taxon>Embryophyta</taxon>
        <taxon>Tracheophyta</taxon>
        <taxon>Spermatophyta</taxon>
        <taxon>Magnoliopsida</taxon>
        <taxon>eudicotyledons</taxon>
        <taxon>Gunneridae</taxon>
        <taxon>Pentapetalae</taxon>
        <taxon>rosids</taxon>
        <taxon>malvids</taxon>
        <taxon>Sapindales</taxon>
        <taxon>Anacardiaceae</taxon>
        <taxon>Pistacia</taxon>
    </lineage>
</organism>
<proteinExistence type="predicted"/>
<protein>
    <submittedName>
        <fullName evidence="1">Uncharacterized protein</fullName>
    </submittedName>
</protein>
<evidence type="ECO:0000313" key="2">
    <source>
        <dbReference type="Proteomes" id="UP001163603"/>
    </source>
</evidence>
<comment type="caution">
    <text evidence="1">The sequence shown here is derived from an EMBL/GenBank/DDBJ whole genome shotgun (WGS) entry which is preliminary data.</text>
</comment>
<accession>A0ACC0Z963</accession>
<sequence>MDCSLYKAAKEGDVEFLKQFIQSDNHNSLLLHTNQENNIIHVAAKLGHESFIHEALQIFTFLASHKNSKGDTPLHVAARAGHIAVVKLLIKYKRSRGMFRVDSIETPGTTVLREMEDGESGIPRLWRMRNKAQSLALHEALRNGYEEVALCLWELDREMAGVVTSAERVNLLRDAVRGPDGQNPLHAAVLSRSTDCIGYLLEEEDILNLINQPDISGKTALHFATAARQKNIIRELLKESTSSAYLRVKNGRTPLLEAASSGNFDVLQQILLYCPDTMELCDPTGQNALHLAVLNNTTRNVREFLRLQEMKELVNELDVEGDTPLHLAIKKENYKMVKKLMATECVDLRTKNNKGLTALDVCESDWNLSYRQNSLHTYLRGQNAPRGRQPYNYWKRDQKSKNALNHPNADLKQLANTMSVVAALLATLTFAAAFTLPGGYHTDDDHKPPEIKHSTDDKNKPELGKVFVLADSLAMCSSMTVVFLLILAMVGDPAFLRSAILYSKNLLNIALFGTLVAFVTGLYTVISPKSEWLAIIVVVICSSVPFLIKFLHRKSSTSNPLVIKYLKGTMKKPVITYSPGRRRSNLSYGYSKAKSPHW</sequence>
<gene>
    <name evidence="1" type="ORF">Pint_04258</name>
</gene>